<accession>A0A1E8E390</accession>
<proteinExistence type="predicted"/>
<protein>
    <submittedName>
        <fullName evidence="2">Chromosome partitioning protein ParB</fullName>
    </submittedName>
</protein>
<feature type="domain" description="HNH nuclease" evidence="1">
    <location>
        <begin position="32"/>
        <end position="74"/>
    </location>
</feature>
<dbReference type="RefSeq" id="WP_070154066.1">
    <property type="nucleotide sequence ID" value="NZ_JACANQ010000003.1"/>
</dbReference>
<dbReference type="Pfam" id="PF13395">
    <property type="entry name" value="HNH_4"/>
    <property type="match status" value="1"/>
</dbReference>
<dbReference type="STRING" id="202956.BJN41_04700"/>
<evidence type="ECO:0000313" key="2">
    <source>
        <dbReference type="EMBL" id="OFE43663.1"/>
    </source>
</evidence>
<dbReference type="InterPro" id="IPR003615">
    <property type="entry name" value="HNH_nuc"/>
</dbReference>
<gene>
    <name evidence="2" type="ORF">BJN41_04700</name>
</gene>
<sequence length="503" mass="58893">MKRQISEQDKKLVQEQQRNQNGSLSCFISGEIIDLNNDEIEYDHILPYAKQGDTDLANIRIVKKIYNRRKSDQSLYEVRDNLKLEQLFIEKKNKIKLQDIFKLKDIEQKSLIFTKKDHSIVIDDGVDKKEFYLLFDNILEVEYFYGRIPVKWLENDDQEGLQPRVIDYKRLISLRNHLKFHPQLAPSIARLIDRKFKLFDGQHKLAAQVLNNNTEVDIKVYVSPDDTEKAKKLFDDLMITNLEAHSKHKQIPFYTSTLLDRLSVIYKEMLDEFTAKKAVGQHSEENFIKFLVAEKQQNKKDAKEMLKSAIMDNAIELSALRPFIAEASKDAAYPLSIDLLKKTIFSNTLYLEPSSANFKAVNDYRDTELENFKELAQLLVQHGYLNSWVQNIRGKELTDLELKSRRIWHKGAVSTWSPYLESILGMAFNFMTHDERKKLLYRDLMTSDQKERIKACLQRLFNHPLWDEPKGEIDSLLVSSTKQNELFDRKGLTEIYVLTGQSK</sequence>
<dbReference type="EMBL" id="MKQS01000009">
    <property type="protein sequence ID" value="OFE43663.1"/>
    <property type="molecule type" value="Genomic_DNA"/>
</dbReference>
<dbReference type="Gene3D" id="1.10.30.50">
    <property type="match status" value="1"/>
</dbReference>
<organism evidence="2 3">
    <name type="scientific">Acinetobacter towneri</name>
    <dbReference type="NCBI Taxonomy" id="202956"/>
    <lineage>
        <taxon>Bacteria</taxon>
        <taxon>Pseudomonadati</taxon>
        <taxon>Pseudomonadota</taxon>
        <taxon>Gammaproteobacteria</taxon>
        <taxon>Moraxellales</taxon>
        <taxon>Moraxellaceae</taxon>
        <taxon>Acinetobacter</taxon>
    </lineage>
</organism>
<dbReference type="Proteomes" id="UP000186931">
    <property type="component" value="Unassembled WGS sequence"/>
</dbReference>
<evidence type="ECO:0000259" key="1">
    <source>
        <dbReference type="Pfam" id="PF13395"/>
    </source>
</evidence>
<evidence type="ECO:0000313" key="3">
    <source>
        <dbReference type="Proteomes" id="UP000186931"/>
    </source>
</evidence>
<name>A0A1E8E390_9GAMM</name>
<comment type="caution">
    <text evidence="2">The sequence shown here is derived from an EMBL/GenBank/DDBJ whole genome shotgun (WGS) entry which is preliminary data.</text>
</comment>
<dbReference type="AlphaFoldDB" id="A0A1E8E390"/>
<reference evidence="2 3" key="1">
    <citation type="submission" date="2016-10" db="EMBL/GenBank/DDBJ databases">
        <title>Genome of airborne Acinetobacter sp. 5-2Ac02 in the hospital environment: Species near to Acinetobacter towneri.</title>
        <authorList>
            <person name="Barbosa B."/>
            <person name="Fernandez-Garcia L."/>
            <person name="Gato E."/>
            <person name="Leao R."/>
            <person name="Albano R."/>
            <person name="Fernandez B."/>
            <person name="Fernandez-Cuenca F."/>
            <person name="Marques E."/>
            <person name="Tomas M."/>
        </authorList>
    </citation>
    <scope>NUCLEOTIDE SEQUENCE [LARGE SCALE GENOMIC DNA]</scope>
    <source>
        <strain evidence="2 3">5-2Ac02</strain>
    </source>
</reference>